<keyword evidence="6" id="KW-1185">Reference proteome</keyword>
<dbReference type="InterPro" id="IPR009072">
    <property type="entry name" value="Histone-fold"/>
</dbReference>
<feature type="domain" description="Transcription factor CBF/NF-Y/archaeal histone" evidence="5">
    <location>
        <begin position="9"/>
        <end position="73"/>
    </location>
</feature>
<reference evidence="7" key="1">
    <citation type="submission" date="2025-08" db="UniProtKB">
        <authorList>
            <consortium name="RefSeq"/>
        </authorList>
    </citation>
    <scope>IDENTIFICATION</scope>
    <source>
        <tissue evidence="7">Whole Larva</tissue>
    </source>
</reference>
<accession>A0ABM1N030</accession>
<feature type="compositionally biased region" description="Basic and acidic residues" evidence="4">
    <location>
        <begin position="92"/>
        <end position="106"/>
    </location>
</feature>
<dbReference type="Gene3D" id="1.10.20.10">
    <property type="entry name" value="Histone, subunit A"/>
    <property type="match status" value="1"/>
</dbReference>
<proteinExistence type="predicted"/>
<dbReference type="InterPro" id="IPR003958">
    <property type="entry name" value="CBFA_NFYB_domain"/>
</dbReference>
<evidence type="ECO:0000259" key="5">
    <source>
        <dbReference type="Pfam" id="PF00808"/>
    </source>
</evidence>
<dbReference type="Pfam" id="PF00808">
    <property type="entry name" value="CBFD_NFYB_HMF"/>
    <property type="match status" value="1"/>
</dbReference>
<dbReference type="GeneID" id="108565303"/>
<evidence type="ECO:0000313" key="6">
    <source>
        <dbReference type="Proteomes" id="UP000695000"/>
    </source>
</evidence>
<dbReference type="PANTHER" id="PTHR46172:SF1">
    <property type="entry name" value="DNA POLYMERASE EPSILON SUBUNIT 3"/>
    <property type="match status" value="1"/>
</dbReference>
<feature type="region of interest" description="Disordered" evidence="4">
    <location>
        <begin position="92"/>
        <end position="116"/>
    </location>
</feature>
<dbReference type="PANTHER" id="PTHR46172">
    <property type="entry name" value="DNA POLYMERASE EPSILON SUBUNIT 3"/>
    <property type="match status" value="1"/>
</dbReference>
<dbReference type="InterPro" id="IPR051377">
    <property type="entry name" value="DNA_Pol-Epsilon_Subunit"/>
</dbReference>
<dbReference type="SUPFAM" id="SSF47113">
    <property type="entry name" value="Histone-fold"/>
    <property type="match status" value="1"/>
</dbReference>
<evidence type="ECO:0000256" key="1">
    <source>
        <dbReference type="ARBA" id="ARBA00004123"/>
    </source>
</evidence>
<evidence type="ECO:0000313" key="7">
    <source>
        <dbReference type="RefSeq" id="XP_017780180.1"/>
    </source>
</evidence>
<evidence type="ECO:0000256" key="3">
    <source>
        <dbReference type="ARBA" id="ARBA00039793"/>
    </source>
</evidence>
<protein>
    <recommendedName>
        <fullName evidence="3">DNA polymerase epsilon subunit 3</fullName>
    </recommendedName>
</protein>
<keyword evidence="2" id="KW-0539">Nucleus</keyword>
<sequence length="116" mass="13008">MAEKLEDLNLPQASVLKIIKGSVPDNVNIGKDVKSALSKAASMFILYITTHSSQIAQEANRKTLTAQDVLDALKEAEFDNFIEPLSNSLKRLKETKIKKDNKPKKDDEEEMEEDCD</sequence>
<comment type="subcellular location">
    <subcellularLocation>
        <location evidence="1">Nucleus</location>
    </subcellularLocation>
</comment>
<organism evidence="6 7">
    <name type="scientific">Nicrophorus vespilloides</name>
    <name type="common">Boreal carrion beetle</name>
    <dbReference type="NCBI Taxonomy" id="110193"/>
    <lineage>
        <taxon>Eukaryota</taxon>
        <taxon>Metazoa</taxon>
        <taxon>Ecdysozoa</taxon>
        <taxon>Arthropoda</taxon>
        <taxon>Hexapoda</taxon>
        <taxon>Insecta</taxon>
        <taxon>Pterygota</taxon>
        <taxon>Neoptera</taxon>
        <taxon>Endopterygota</taxon>
        <taxon>Coleoptera</taxon>
        <taxon>Polyphaga</taxon>
        <taxon>Staphyliniformia</taxon>
        <taxon>Silphidae</taxon>
        <taxon>Nicrophorinae</taxon>
        <taxon>Nicrophorus</taxon>
    </lineage>
</organism>
<name>A0ABM1N030_NICVS</name>
<dbReference type="Proteomes" id="UP000695000">
    <property type="component" value="Unplaced"/>
</dbReference>
<dbReference type="RefSeq" id="XP_017780180.1">
    <property type="nucleotide sequence ID" value="XM_017924691.1"/>
</dbReference>
<gene>
    <name evidence="7" type="primary">LOC108565303</name>
</gene>
<dbReference type="CDD" id="cd22928">
    <property type="entry name" value="HFD_POLE3_DPB4"/>
    <property type="match status" value="1"/>
</dbReference>
<evidence type="ECO:0000256" key="4">
    <source>
        <dbReference type="SAM" id="MobiDB-lite"/>
    </source>
</evidence>
<feature type="compositionally biased region" description="Acidic residues" evidence="4">
    <location>
        <begin position="107"/>
        <end position="116"/>
    </location>
</feature>
<evidence type="ECO:0000256" key="2">
    <source>
        <dbReference type="ARBA" id="ARBA00023242"/>
    </source>
</evidence>